<dbReference type="AlphaFoldDB" id="A0A2H0R146"/>
<dbReference type="SUPFAM" id="SSF52833">
    <property type="entry name" value="Thioredoxin-like"/>
    <property type="match status" value="1"/>
</dbReference>
<accession>A0A2H0R146</accession>
<evidence type="ECO:0008006" key="4">
    <source>
        <dbReference type="Google" id="ProtNLM"/>
    </source>
</evidence>
<reference evidence="2 3" key="1">
    <citation type="submission" date="2017-09" db="EMBL/GenBank/DDBJ databases">
        <title>Depth-based differentiation of microbial function through sediment-hosted aquifers and enrichment of novel symbionts in the deep terrestrial subsurface.</title>
        <authorList>
            <person name="Probst A.J."/>
            <person name="Ladd B."/>
            <person name="Jarett J.K."/>
            <person name="Geller-Mcgrath D.E."/>
            <person name="Sieber C.M."/>
            <person name="Emerson J.B."/>
            <person name="Anantharaman K."/>
            <person name="Thomas B.C."/>
            <person name="Malmstrom R."/>
            <person name="Stieglmeier M."/>
            <person name="Klingl A."/>
            <person name="Woyke T."/>
            <person name="Ryan C.M."/>
            <person name="Banfield J.F."/>
        </authorList>
    </citation>
    <scope>NUCLEOTIDE SEQUENCE [LARGE SCALE GENOMIC DNA]</scope>
    <source>
        <strain evidence="2">CG10_big_fil_rev_8_21_14_0_10_34_34</strain>
    </source>
</reference>
<dbReference type="Proteomes" id="UP000230828">
    <property type="component" value="Unassembled WGS sequence"/>
</dbReference>
<feature type="transmembrane region" description="Helical" evidence="1">
    <location>
        <begin position="9"/>
        <end position="30"/>
    </location>
</feature>
<keyword evidence="1" id="KW-0472">Membrane</keyword>
<keyword evidence="1" id="KW-1133">Transmembrane helix</keyword>
<organism evidence="2 3">
    <name type="scientific">Candidatus Zambryskibacteria bacterium CG10_big_fil_rev_8_21_14_0_10_34_34</name>
    <dbReference type="NCBI Taxonomy" id="1975114"/>
    <lineage>
        <taxon>Bacteria</taxon>
        <taxon>Candidatus Zambryskiibacteriota</taxon>
    </lineage>
</organism>
<name>A0A2H0R146_9BACT</name>
<dbReference type="InterPro" id="IPR036249">
    <property type="entry name" value="Thioredoxin-like_sf"/>
</dbReference>
<dbReference type="EMBL" id="PCXM01000015">
    <property type="protein sequence ID" value="PIR40241.1"/>
    <property type="molecule type" value="Genomic_DNA"/>
</dbReference>
<proteinExistence type="predicted"/>
<evidence type="ECO:0000313" key="2">
    <source>
        <dbReference type="EMBL" id="PIR40241.1"/>
    </source>
</evidence>
<evidence type="ECO:0000256" key="1">
    <source>
        <dbReference type="SAM" id="Phobius"/>
    </source>
</evidence>
<comment type="caution">
    <text evidence="2">The sequence shown here is derived from an EMBL/GenBank/DDBJ whole genome shotgun (WGS) entry which is preliminary data.</text>
</comment>
<gene>
    <name evidence="2" type="ORF">COV33_00790</name>
</gene>
<sequence length="236" mass="27333">MEQHGWKKYAYTFLITAVIFATAILASNYFSQKKINEIKNIESRISVDILASETQFSLLSELSCKDIGNSFLSQELAVLGDKLAYTEQNRGSDNEEVLNLKKYYSLLQIKDFLLMQKIKERCGGKTLSLIYFYSNVENDCKDCQKEGFVLTKLREDYPKLRVYSFDYNLDLSALQTLINIYNIKDEQPTLLIDDKIYYGFKSIEDIKEILPILKEIDKQKAEEEALKTKKATTTEE</sequence>
<evidence type="ECO:0000313" key="3">
    <source>
        <dbReference type="Proteomes" id="UP000230828"/>
    </source>
</evidence>
<keyword evidence="1" id="KW-0812">Transmembrane</keyword>
<protein>
    <recommendedName>
        <fullName evidence="4">Thioredoxin-like fold domain-containing protein</fullName>
    </recommendedName>
</protein>